<proteinExistence type="inferred from homology"/>
<evidence type="ECO:0000256" key="2">
    <source>
        <dbReference type="ARBA" id="ARBA00023180"/>
    </source>
</evidence>
<name>A0AAF0DUB6_9BASI</name>
<dbReference type="InterPro" id="IPR041805">
    <property type="entry name" value="ASMase/PPN1_MPP"/>
</dbReference>
<dbReference type="GO" id="GO:0004767">
    <property type="term" value="F:sphingomyelin phosphodiesterase activity"/>
    <property type="evidence" value="ECO:0007669"/>
    <property type="project" value="UniProtKB-UniRule"/>
</dbReference>
<evidence type="ECO:0000313" key="9">
    <source>
        <dbReference type="EMBL" id="WFC95603.1"/>
    </source>
</evidence>
<feature type="signal peptide" evidence="7">
    <location>
        <begin position="1"/>
        <end position="22"/>
    </location>
</feature>
<dbReference type="GO" id="GO:0006685">
    <property type="term" value="P:sphingomyelin catabolic process"/>
    <property type="evidence" value="ECO:0007669"/>
    <property type="project" value="UniProtKB-UniRule"/>
</dbReference>
<dbReference type="InterPro" id="IPR029052">
    <property type="entry name" value="Metallo-depent_PP-like"/>
</dbReference>
<feature type="region of interest" description="Disordered" evidence="6">
    <location>
        <begin position="237"/>
        <end position="256"/>
    </location>
</feature>
<keyword evidence="2" id="KW-0325">Glycoprotein</keyword>
<feature type="disulfide bond" evidence="5">
    <location>
        <begin position="290"/>
        <end position="326"/>
    </location>
</feature>
<comment type="similarity">
    <text evidence="3">Belongs to the acid sphingomyelinase family.</text>
</comment>
<dbReference type="GO" id="GO:0016020">
    <property type="term" value="C:membrane"/>
    <property type="evidence" value="ECO:0007669"/>
    <property type="project" value="GOC"/>
</dbReference>
<dbReference type="InterPro" id="IPR004843">
    <property type="entry name" value="Calcineurin-like_PHP"/>
</dbReference>
<dbReference type="PANTHER" id="PTHR10340">
    <property type="entry name" value="SPHINGOMYELIN PHOSPHODIESTERASE"/>
    <property type="match status" value="1"/>
</dbReference>
<sequence length="743" mass="83329">MVNVARLLACAAVLAGFVQAGAKPSQGTPVYTGVKSFPTEVFAGMYYTPKNMEQEPRPVVSRLNGGVFPDSLNNPTQLPTAPPASEALMPPKLHGKEQVDALVNDAFNIAGQLFHQSNPPSLSCNLCKAGVATLQKLAHVNPEILPDVMGTICDTFGVFALLNYKQECKRTLSKAVYGGPITEVLSAANLTEGAIDAQGICGQIPALNLCPKPSERFSDDFLNSWFRGKRHAPKHVTKRWSQIKQRKDSQPKTPKSQLLRVPHLTDLHLDGRYMVGTESDCTYGETVACCRVNSYNLTKYHGQFVHGHLPDSDIVHKANYWGSLECDTPWSLMANSFQALKELGGDRGWDFTIFTGDLVVHDDLYRYSHDLVEYSEQSIYDMFKHYLGDTPLIPSLGNHDTSPENIMAPDSLPYGMGNEYQWDVEYIAELWSSKNWLNKKQANQVRTHQGAYSISPREGFRIIALNTDFWYYVNFYNYINMENPDMSGNLRFLTDELLAAEEAGERVWIIGHVLTGWSGEEALNRPGNLFYQIVSRFAPHTLAHIFFGHTHEDHFQLFYFNDNGASLTADRSTKNAVAQAFIAPSVTPYIKLNPAIRVMHVDPETYEVMDYDQYYSQIAEYDDIIHKKLNHGPVWRHLYSARDAYGDFHGSLNKGNYQAGVTLNGTRWPDNAPLNGTFWAALTDEMEARPELVTYFSEYQSRLSPTAHKCTSAKCHKANICYMRSGSPLQGQQCDSSYSAVGR</sequence>
<keyword evidence="5" id="KW-1015">Disulfide bond</keyword>
<dbReference type="EMBL" id="CP119952">
    <property type="protein sequence ID" value="WFC95603.1"/>
    <property type="molecule type" value="Genomic_DNA"/>
</dbReference>
<evidence type="ECO:0000256" key="4">
    <source>
        <dbReference type="PIRSR" id="PIRSR000948-1"/>
    </source>
</evidence>
<evidence type="ECO:0000256" key="5">
    <source>
        <dbReference type="PIRSR" id="PIRSR000948-2"/>
    </source>
</evidence>
<comment type="function">
    <text evidence="3">Converts sphingomyelin to ceramide.</text>
</comment>
<feature type="binding site" evidence="4">
    <location>
        <position position="549"/>
    </location>
    <ligand>
        <name>Zn(2+)</name>
        <dbReference type="ChEBI" id="CHEBI:29105"/>
        <label>2</label>
    </ligand>
</feature>
<keyword evidence="3" id="KW-0326">Glycosidase</keyword>
<feature type="binding site" evidence="4">
    <location>
        <position position="268"/>
    </location>
    <ligand>
        <name>Zn(2+)</name>
        <dbReference type="ChEBI" id="CHEBI:29105"/>
        <label>1</label>
    </ligand>
</feature>
<feature type="domain" description="Calcineurin-like phosphoesterase" evidence="8">
    <location>
        <begin position="338"/>
        <end position="552"/>
    </location>
</feature>
<dbReference type="GO" id="GO:0005615">
    <property type="term" value="C:extracellular space"/>
    <property type="evidence" value="ECO:0007669"/>
    <property type="project" value="TreeGrafter"/>
</dbReference>
<feature type="binding site" evidence="4">
    <location>
        <position position="266"/>
    </location>
    <ligand>
        <name>Zn(2+)</name>
        <dbReference type="ChEBI" id="CHEBI:29105"/>
        <label>1</label>
    </ligand>
</feature>
<dbReference type="PANTHER" id="PTHR10340:SF27">
    <property type="entry name" value="ACL091CP"/>
    <property type="match status" value="1"/>
</dbReference>
<evidence type="ECO:0000256" key="3">
    <source>
        <dbReference type="PIRNR" id="PIRNR000948"/>
    </source>
</evidence>
<evidence type="ECO:0000313" key="10">
    <source>
        <dbReference type="Proteomes" id="UP001216638"/>
    </source>
</evidence>
<feature type="binding site" evidence="4">
    <location>
        <position position="551"/>
    </location>
    <ligand>
        <name>Zn(2+)</name>
        <dbReference type="ChEBI" id="CHEBI:29105"/>
        <label>1</label>
    </ligand>
</feature>
<reference evidence="9" key="1">
    <citation type="submission" date="2023-03" db="EMBL/GenBank/DDBJ databases">
        <title>Mating type loci evolution in Malassezia.</title>
        <authorList>
            <person name="Coelho M.A."/>
        </authorList>
    </citation>
    <scope>NUCLEOTIDE SEQUENCE</scope>
    <source>
        <strain evidence="9">CBS 14135</strain>
    </source>
</reference>
<feature type="chain" id="PRO_5041977656" description="Sphingomyelin phosphodiesterase" evidence="7">
    <location>
        <begin position="23"/>
        <end position="743"/>
    </location>
</feature>
<keyword evidence="1 3" id="KW-0378">Hydrolase</keyword>
<evidence type="ECO:0000256" key="6">
    <source>
        <dbReference type="SAM" id="MobiDB-lite"/>
    </source>
</evidence>
<feature type="binding site" evidence="4">
    <location>
        <position position="357"/>
    </location>
    <ligand>
        <name>Zn(2+)</name>
        <dbReference type="ChEBI" id="CHEBI:29105"/>
        <label>2</label>
    </ligand>
</feature>
<dbReference type="CDD" id="cd00842">
    <property type="entry name" value="MPP_ASMase"/>
    <property type="match status" value="1"/>
</dbReference>
<keyword evidence="7" id="KW-0732">Signal</keyword>
<keyword evidence="10" id="KW-1185">Reference proteome</keyword>
<evidence type="ECO:0000256" key="7">
    <source>
        <dbReference type="SAM" id="SignalP"/>
    </source>
</evidence>
<keyword evidence="4" id="KW-0862">Zinc</keyword>
<dbReference type="GO" id="GO:0016798">
    <property type="term" value="F:hydrolase activity, acting on glycosyl bonds"/>
    <property type="evidence" value="ECO:0007669"/>
    <property type="project" value="UniProtKB-KW"/>
</dbReference>
<protein>
    <recommendedName>
        <fullName evidence="3">Sphingomyelin phosphodiesterase</fullName>
    </recommendedName>
</protein>
<gene>
    <name evidence="9" type="ORF">MBRA1_002254</name>
</gene>
<dbReference type="Gene3D" id="3.60.21.10">
    <property type="match status" value="1"/>
</dbReference>
<dbReference type="GO" id="GO:0046872">
    <property type="term" value="F:metal ion binding"/>
    <property type="evidence" value="ECO:0007669"/>
    <property type="project" value="UniProtKB-KW"/>
</dbReference>
<comment type="cofactor">
    <cofactor evidence="4">
        <name>Zn(2+)</name>
        <dbReference type="ChEBI" id="CHEBI:29105"/>
    </cofactor>
    <text evidence="4">Binds 2 Zn(2+) ions per subunit.</text>
</comment>
<evidence type="ECO:0000256" key="1">
    <source>
        <dbReference type="ARBA" id="ARBA00022801"/>
    </source>
</evidence>
<organism evidence="9 10">
    <name type="scientific">Malassezia brasiliensis</name>
    <dbReference type="NCBI Taxonomy" id="1821822"/>
    <lineage>
        <taxon>Eukaryota</taxon>
        <taxon>Fungi</taxon>
        <taxon>Dikarya</taxon>
        <taxon>Basidiomycota</taxon>
        <taxon>Ustilaginomycotina</taxon>
        <taxon>Malasseziomycetes</taxon>
        <taxon>Malasseziales</taxon>
        <taxon>Malasseziaceae</taxon>
        <taxon>Malassezia</taxon>
    </lineage>
</organism>
<dbReference type="Pfam" id="PF00149">
    <property type="entry name" value="Metallophos"/>
    <property type="match status" value="1"/>
</dbReference>
<feature type="disulfide bond" evidence="5">
    <location>
        <begin position="281"/>
        <end position="289"/>
    </location>
</feature>
<dbReference type="PIRSF" id="PIRSF000948">
    <property type="entry name" value="Sphingomy_PDE"/>
    <property type="match status" value="1"/>
</dbReference>
<accession>A0AAF0DUB6</accession>
<feature type="binding site" evidence="4">
    <location>
        <position position="512"/>
    </location>
    <ligand>
        <name>Zn(2+)</name>
        <dbReference type="ChEBI" id="CHEBI:29105"/>
        <label>2</label>
    </ligand>
</feature>
<dbReference type="AlphaFoldDB" id="A0AAF0DUB6"/>
<feature type="binding site" evidence="4">
    <location>
        <position position="398"/>
    </location>
    <ligand>
        <name>Zn(2+)</name>
        <dbReference type="ChEBI" id="CHEBI:29105"/>
        <label>2</label>
    </ligand>
</feature>
<evidence type="ECO:0000259" key="8">
    <source>
        <dbReference type="Pfam" id="PF00149"/>
    </source>
</evidence>
<dbReference type="SUPFAM" id="SSF56300">
    <property type="entry name" value="Metallo-dependent phosphatases"/>
    <property type="match status" value="1"/>
</dbReference>
<dbReference type="Proteomes" id="UP001216638">
    <property type="component" value="Chromosome 2"/>
</dbReference>
<keyword evidence="4" id="KW-0479">Metal-binding</keyword>
<dbReference type="InterPro" id="IPR011160">
    <property type="entry name" value="Sphingomy_PDE"/>
</dbReference>
<feature type="binding site" evidence="4">
    <location>
        <position position="357"/>
    </location>
    <ligand>
        <name>Zn(2+)</name>
        <dbReference type="ChEBI" id="CHEBI:29105"/>
        <label>1</label>
    </ligand>
</feature>